<reference evidence="1" key="1">
    <citation type="journal article" date="2020" name="Nature">
        <title>Giant virus diversity and host interactions through global metagenomics.</title>
        <authorList>
            <person name="Schulz F."/>
            <person name="Roux S."/>
            <person name="Paez-Espino D."/>
            <person name="Jungbluth S."/>
            <person name="Walsh D.A."/>
            <person name="Denef V.J."/>
            <person name="McMahon K.D."/>
            <person name="Konstantinidis K.T."/>
            <person name="Eloe-Fadrosh E.A."/>
            <person name="Kyrpides N.C."/>
            <person name="Woyke T."/>
        </authorList>
    </citation>
    <scope>NUCLEOTIDE SEQUENCE</scope>
    <source>
        <strain evidence="1">GVMAG-M-3300009187-29</strain>
    </source>
</reference>
<accession>A0A6C0B4L2</accession>
<dbReference type="AlphaFoldDB" id="A0A6C0B4L2"/>
<proteinExistence type="predicted"/>
<organism evidence="1">
    <name type="scientific">viral metagenome</name>
    <dbReference type="NCBI Taxonomy" id="1070528"/>
    <lineage>
        <taxon>unclassified sequences</taxon>
        <taxon>metagenomes</taxon>
        <taxon>organismal metagenomes</taxon>
    </lineage>
</organism>
<dbReference type="Gene3D" id="6.10.140.110">
    <property type="match status" value="1"/>
</dbReference>
<evidence type="ECO:0000313" key="1">
    <source>
        <dbReference type="EMBL" id="QHS86468.1"/>
    </source>
</evidence>
<dbReference type="InterPro" id="IPR043822">
    <property type="entry name" value="EsV_1_7_cys"/>
</dbReference>
<dbReference type="EMBL" id="MN739056">
    <property type="protein sequence ID" value="QHS86468.1"/>
    <property type="molecule type" value="Genomic_DNA"/>
</dbReference>
<dbReference type="Pfam" id="PF19114">
    <property type="entry name" value="EsV_1_7_cys"/>
    <property type="match status" value="5"/>
</dbReference>
<dbReference type="SMART" id="SM01425">
    <property type="entry name" value="EsV_1_7"/>
    <property type="match status" value="2"/>
</dbReference>
<name>A0A6C0B4L2_9ZZZZ</name>
<protein>
    <submittedName>
        <fullName evidence="1">Uncharacterized protein</fullName>
    </submittedName>
</protein>
<sequence length="366" mass="42154">MPKLCEFENCKRRACYGFFYACPIRCTKHKEEKMKTQYKICKCGRTGPVFNEPNETKAIYCKSCKTNTAIDIKNKRCRCGKKRPSFNMPGNINAVCCAKCQTEGMIDVAHKKCKCGLAAPCYNEPGQTVAICCVKCKTTTMIDVKNKLCRCGKARPCYNEPGQTVAICCLTCKTNTMIDVNHKRCNGVPGSGCPYGQRGNRKYKFYCTSCFQHLFPTDPLTYQIRSKTKEIAVRDFINSKFDGFRHDKPMETGHCNCTVKRRIDHRKLVDGTLLVIETDENQHKSYDKMNEETRYDDLFMAYSGKWIYIRFNPDSYISKSGKRKNPTIASRLKVLEEEINKQIVRIQNGENTDLVERFYMFYDGYV</sequence>